<name>A0ABW9HS93_9ACTN</name>
<evidence type="ECO:0000313" key="3">
    <source>
        <dbReference type="Proteomes" id="UP001631957"/>
    </source>
</evidence>
<comment type="caution">
    <text evidence="2">The sequence shown here is derived from an EMBL/GenBank/DDBJ whole genome shotgun (WGS) entry which is preliminary data.</text>
</comment>
<evidence type="ECO:0000256" key="1">
    <source>
        <dbReference type="SAM" id="MobiDB-lite"/>
    </source>
</evidence>
<keyword evidence="3" id="KW-1185">Reference proteome</keyword>
<sequence>MNEPGWYAQPFRADGGITANGLLSQLGRPSLSRLTLLVREAAQNSWDARLPGHPVMHFRLDLSTVGPGHTAAWRHMFVLGSSSTGYRNGMFHRLAQTTTIRYLAVSDRGTTGLAGPTRSDAGRTERREWARFVLNSGDRDGASASSSGGTYGYGKSALFQLSKVGCMLVYTRFEDDYGRLRSRFIGVAIREAFWDGDARYTGRHWWGLPEEEHCEPLLDAEADAVARELGIPGFHAEETGTTLVVVDPDLTDPSLPDSDMTPELSVPEAGTFLADAAAWNLWPIMLTDRAARMAVRVTANGTDITVPDAESDAALAFFASTYRTVAEGSGQLLACGKPRKDLGRFAHQYTYGASVTSLAARELGLEGAPHHVCLLRGPELVVRYHAGPERSNPDAGYAAVFKVTDELDPTFARAEPPTHDGWEYQQLQGREATFVRTAGRRLKEQCDRLSGAQARRAVKVGTYALGSVAQRLGHLLAGPGGTGTTVLTSGPLPGTSRAITAPLNQDGSSGVQTPAVSSGPPPSGDAGGQGSSWYPDGRRRGVRRPALISEPYFEVVEGLPVIVQRVRLHGPDRVEGFVRVLTGDGGAEGQTPTGATHPEVYGWRIPADGRIVTGEVLYHSGDAVDVEMIVTAVADVLIDINVVGRS</sequence>
<feature type="region of interest" description="Disordered" evidence="1">
    <location>
        <begin position="486"/>
        <end position="538"/>
    </location>
</feature>
<evidence type="ECO:0000313" key="2">
    <source>
        <dbReference type="EMBL" id="MFM9610964.1"/>
    </source>
</evidence>
<organism evidence="2 3">
    <name type="scientific">Streptomyces niveiscabiei</name>
    <dbReference type="NCBI Taxonomy" id="164115"/>
    <lineage>
        <taxon>Bacteria</taxon>
        <taxon>Bacillati</taxon>
        <taxon>Actinomycetota</taxon>
        <taxon>Actinomycetes</taxon>
        <taxon>Kitasatosporales</taxon>
        <taxon>Streptomycetaceae</taxon>
        <taxon>Streptomyces</taxon>
    </lineage>
</organism>
<dbReference type="RefSeq" id="WP_409121948.1">
    <property type="nucleotide sequence ID" value="NZ_JBJVNI010000010.1"/>
</dbReference>
<protein>
    <submittedName>
        <fullName evidence="2">Uncharacterized protein</fullName>
    </submittedName>
</protein>
<proteinExistence type="predicted"/>
<reference evidence="2 3" key="1">
    <citation type="submission" date="2024-12" db="EMBL/GenBank/DDBJ databases">
        <title>Forecasting of Potato common scab and diversities of Pathogenic streptomyces spp. in china.</title>
        <authorList>
            <person name="Handique U."/>
            <person name="Wu J."/>
        </authorList>
    </citation>
    <scope>NUCLEOTIDE SEQUENCE [LARGE SCALE GENOMIC DNA]</scope>
    <source>
        <strain evidence="2 3">ZRIMU1530</strain>
    </source>
</reference>
<gene>
    <name evidence="2" type="ORF">ACKI18_19915</name>
</gene>
<feature type="compositionally biased region" description="Polar residues" evidence="1">
    <location>
        <begin position="502"/>
        <end position="516"/>
    </location>
</feature>
<dbReference type="EMBL" id="JBJVNI010000010">
    <property type="protein sequence ID" value="MFM9610964.1"/>
    <property type="molecule type" value="Genomic_DNA"/>
</dbReference>
<accession>A0ABW9HS93</accession>
<dbReference type="Proteomes" id="UP001631957">
    <property type="component" value="Unassembled WGS sequence"/>
</dbReference>